<reference evidence="2 3" key="1">
    <citation type="journal article" date="2023" name="Plants (Basel)">
        <title>Bridging the Gap: Combining Genomics and Transcriptomics Approaches to Understand Stylosanthes scabra, an Orphan Legume from the Brazilian Caatinga.</title>
        <authorList>
            <person name="Ferreira-Neto J.R.C."/>
            <person name="da Silva M.D."/>
            <person name="Binneck E."/>
            <person name="de Melo N.F."/>
            <person name="da Silva R.H."/>
            <person name="de Melo A.L.T.M."/>
            <person name="Pandolfi V."/>
            <person name="Bustamante F.O."/>
            <person name="Brasileiro-Vidal A.C."/>
            <person name="Benko-Iseppon A.M."/>
        </authorList>
    </citation>
    <scope>NUCLEOTIDE SEQUENCE [LARGE SCALE GENOMIC DNA]</scope>
    <source>
        <tissue evidence="2">Leaves</tissue>
    </source>
</reference>
<keyword evidence="3" id="KW-1185">Reference proteome</keyword>
<dbReference type="Proteomes" id="UP001341840">
    <property type="component" value="Unassembled WGS sequence"/>
</dbReference>
<accession>A0ABU6U459</accession>
<evidence type="ECO:0000256" key="1">
    <source>
        <dbReference type="SAM" id="MobiDB-lite"/>
    </source>
</evidence>
<protein>
    <submittedName>
        <fullName evidence="2">Uncharacterized protein</fullName>
    </submittedName>
</protein>
<evidence type="ECO:0000313" key="3">
    <source>
        <dbReference type="Proteomes" id="UP001341840"/>
    </source>
</evidence>
<name>A0ABU6U459_9FABA</name>
<dbReference type="EMBL" id="JASCZI010120831">
    <property type="protein sequence ID" value="MED6154946.1"/>
    <property type="molecule type" value="Genomic_DNA"/>
</dbReference>
<organism evidence="2 3">
    <name type="scientific">Stylosanthes scabra</name>
    <dbReference type="NCBI Taxonomy" id="79078"/>
    <lineage>
        <taxon>Eukaryota</taxon>
        <taxon>Viridiplantae</taxon>
        <taxon>Streptophyta</taxon>
        <taxon>Embryophyta</taxon>
        <taxon>Tracheophyta</taxon>
        <taxon>Spermatophyta</taxon>
        <taxon>Magnoliopsida</taxon>
        <taxon>eudicotyledons</taxon>
        <taxon>Gunneridae</taxon>
        <taxon>Pentapetalae</taxon>
        <taxon>rosids</taxon>
        <taxon>fabids</taxon>
        <taxon>Fabales</taxon>
        <taxon>Fabaceae</taxon>
        <taxon>Papilionoideae</taxon>
        <taxon>50 kb inversion clade</taxon>
        <taxon>dalbergioids sensu lato</taxon>
        <taxon>Dalbergieae</taxon>
        <taxon>Pterocarpus clade</taxon>
        <taxon>Stylosanthes</taxon>
    </lineage>
</organism>
<proteinExistence type="predicted"/>
<feature type="region of interest" description="Disordered" evidence="1">
    <location>
        <begin position="1"/>
        <end position="20"/>
    </location>
</feature>
<comment type="caution">
    <text evidence="2">The sequence shown here is derived from an EMBL/GenBank/DDBJ whole genome shotgun (WGS) entry which is preliminary data.</text>
</comment>
<gene>
    <name evidence="2" type="ORF">PIB30_001087</name>
</gene>
<evidence type="ECO:0000313" key="2">
    <source>
        <dbReference type="EMBL" id="MED6154946.1"/>
    </source>
</evidence>
<feature type="compositionally biased region" description="Polar residues" evidence="1">
    <location>
        <begin position="1"/>
        <end position="12"/>
    </location>
</feature>
<feature type="region of interest" description="Disordered" evidence="1">
    <location>
        <begin position="103"/>
        <end position="156"/>
    </location>
</feature>
<sequence>MKENSDPNSNLGSDGKISKQPKLIPVNLIKSLASLSMTSCSENQDKEEEEVLNKSTHNDPNPAALETAARKSELIGQVSNTQQGFNFTATKSNSQALVPKLTMKQKARRSFKPVAGVKRNQVADSVGQIHKKQCSDNVSAAEEGKGATPQLAPNSQ</sequence>
<feature type="region of interest" description="Disordered" evidence="1">
    <location>
        <begin position="38"/>
        <end position="64"/>
    </location>
</feature>